<evidence type="ECO:0000313" key="1">
    <source>
        <dbReference type="EMBL" id="VAW74596.1"/>
    </source>
</evidence>
<evidence type="ECO:0008006" key="3">
    <source>
        <dbReference type="Google" id="ProtNLM"/>
    </source>
</evidence>
<gene>
    <name evidence="1" type="ORF">MNBD_GAMMA14-419</name>
    <name evidence="2" type="ORF">MNBD_GAMMA24-606</name>
</gene>
<feature type="non-terminal residue" evidence="1">
    <location>
        <position position="1"/>
    </location>
</feature>
<evidence type="ECO:0000313" key="2">
    <source>
        <dbReference type="EMBL" id="VAX14581.1"/>
    </source>
</evidence>
<reference evidence="1" key="1">
    <citation type="submission" date="2018-06" db="EMBL/GenBank/DDBJ databases">
        <authorList>
            <person name="Zhirakovskaya E."/>
        </authorList>
    </citation>
    <scope>NUCLEOTIDE SEQUENCE</scope>
</reference>
<protein>
    <recommendedName>
        <fullName evidence="3">Protein-L-isoaspartate O-methyltransferase</fullName>
    </recommendedName>
</protein>
<dbReference type="EMBL" id="UOFM01000099">
    <property type="protein sequence ID" value="VAW74596.1"/>
    <property type="molecule type" value="Genomic_DNA"/>
</dbReference>
<accession>A0A3B0Z1M9</accession>
<name>A0A3B0Z1M9_9ZZZZ</name>
<dbReference type="EMBL" id="UOFZ01000180">
    <property type="protein sequence ID" value="VAX14581.1"/>
    <property type="molecule type" value="Genomic_DNA"/>
</dbReference>
<organism evidence="1">
    <name type="scientific">hydrothermal vent metagenome</name>
    <dbReference type="NCBI Taxonomy" id="652676"/>
    <lineage>
        <taxon>unclassified sequences</taxon>
        <taxon>metagenomes</taxon>
        <taxon>ecological metagenomes</taxon>
    </lineage>
</organism>
<dbReference type="AlphaFoldDB" id="A0A3B0Z1M9"/>
<sequence length="36" mass="3961">GGRDQQVLISVTRTPTVYEREDFEPVVFVPLLGGAD</sequence>
<proteinExistence type="predicted"/>